<evidence type="ECO:0000259" key="7">
    <source>
        <dbReference type="PROSITE" id="PS51918"/>
    </source>
</evidence>
<dbReference type="InterPro" id="IPR058240">
    <property type="entry name" value="rSAM_sf"/>
</dbReference>
<reference evidence="8 9" key="1">
    <citation type="journal article" date="2016" name="Nat. Commun.">
        <title>Thousands of microbial genomes shed light on interconnected biogeochemical processes in an aquifer system.</title>
        <authorList>
            <person name="Anantharaman K."/>
            <person name="Brown C.T."/>
            <person name="Hug L.A."/>
            <person name="Sharon I."/>
            <person name="Castelle C.J."/>
            <person name="Probst A.J."/>
            <person name="Thomas B.C."/>
            <person name="Singh A."/>
            <person name="Wilkins M.J."/>
            <person name="Karaoz U."/>
            <person name="Brodie E.L."/>
            <person name="Williams K.H."/>
            <person name="Hubbard S.S."/>
            <person name="Banfield J.F."/>
        </authorList>
    </citation>
    <scope>NUCLEOTIDE SEQUENCE [LARGE SCALE GENOMIC DNA]</scope>
</reference>
<feature type="domain" description="Radical SAM core" evidence="7">
    <location>
        <begin position="248"/>
        <end position="487"/>
    </location>
</feature>
<evidence type="ECO:0000313" key="8">
    <source>
        <dbReference type="EMBL" id="OGF99030.1"/>
    </source>
</evidence>
<dbReference type="InterPro" id="IPR006638">
    <property type="entry name" value="Elp3/MiaA/NifB-like_rSAM"/>
</dbReference>
<name>A0A1F5YFT2_9BACT</name>
<dbReference type="PANTHER" id="PTHR43409">
    <property type="entry name" value="ANAEROBIC MAGNESIUM-PROTOPORPHYRIN IX MONOMETHYL ESTER CYCLASE-RELATED"/>
    <property type="match status" value="1"/>
</dbReference>
<dbReference type="AlphaFoldDB" id="A0A1F5YFT2"/>
<proteinExistence type="predicted"/>
<dbReference type="Pfam" id="PF02310">
    <property type="entry name" value="B12-binding"/>
    <property type="match status" value="1"/>
</dbReference>
<dbReference type="Proteomes" id="UP000176992">
    <property type="component" value="Unassembled WGS sequence"/>
</dbReference>
<dbReference type="GO" id="GO:0031419">
    <property type="term" value="F:cobalamin binding"/>
    <property type="evidence" value="ECO:0007669"/>
    <property type="project" value="InterPro"/>
</dbReference>
<organism evidence="8 9">
    <name type="scientific">Candidatus Glassbacteria bacterium GWA2_58_10</name>
    <dbReference type="NCBI Taxonomy" id="1817865"/>
    <lineage>
        <taxon>Bacteria</taxon>
        <taxon>Candidatus Glassiibacteriota</taxon>
    </lineage>
</organism>
<keyword evidence="4" id="KW-0408">Iron</keyword>
<evidence type="ECO:0000256" key="4">
    <source>
        <dbReference type="ARBA" id="ARBA00023004"/>
    </source>
</evidence>
<dbReference type="GO" id="GO:0003824">
    <property type="term" value="F:catalytic activity"/>
    <property type="evidence" value="ECO:0007669"/>
    <property type="project" value="InterPro"/>
</dbReference>
<dbReference type="InterPro" id="IPR023404">
    <property type="entry name" value="rSAM_horseshoe"/>
</dbReference>
<evidence type="ECO:0000256" key="5">
    <source>
        <dbReference type="ARBA" id="ARBA00023014"/>
    </source>
</evidence>
<dbReference type="EMBL" id="MFIV01000048">
    <property type="protein sequence ID" value="OGF99030.1"/>
    <property type="molecule type" value="Genomic_DNA"/>
</dbReference>
<accession>A0A1F5YFT2</accession>
<keyword evidence="3" id="KW-0479">Metal-binding</keyword>
<dbReference type="Gene3D" id="3.40.50.280">
    <property type="entry name" value="Cobalamin-binding domain"/>
    <property type="match status" value="1"/>
</dbReference>
<feature type="domain" description="B12-binding" evidence="6">
    <location>
        <begin position="9"/>
        <end position="201"/>
    </location>
</feature>
<comment type="caution">
    <text evidence="8">The sequence shown here is derived from an EMBL/GenBank/DDBJ whole genome shotgun (WGS) entry which is preliminary data.</text>
</comment>
<gene>
    <name evidence="8" type="ORF">A2Z86_09650</name>
</gene>
<dbReference type="SFLD" id="SFLDG01082">
    <property type="entry name" value="B12-binding_domain_containing"/>
    <property type="match status" value="1"/>
</dbReference>
<evidence type="ECO:0000259" key="6">
    <source>
        <dbReference type="PROSITE" id="PS51332"/>
    </source>
</evidence>
<dbReference type="PROSITE" id="PS51918">
    <property type="entry name" value="RADICAL_SAM"/>
    <property type="match status" value="1"/>
</dbReference>
<keyword evidence="2" id="KW-0949">S-adenosyl-L-methionine</keyword>
<comment type="cofactor">
    <cofactor evidence="1">
        <name>[4Fe-4S] cluster</name>
        <dbReference type="ChEBI" id="CHEBI:49883"/>
    </cofactor>
</comment>
<dbReference type="Gene3D" id="3.80.30.20">
    <property type="entry name" value="tm_1862 like domain"/>
    <property type="match status" value="1"/>
</dbReference>
<sequence length="584" mass="65287">MPDLILWNSIASRRRSPSDDFLDNGLALLKAFVQARDFEVELADWARSSRWQKLTPRPLAASNRFLASLLIPGENTGKSGKKLFRRLAGPLFLLSQEVTTSIQRRRLDRMLRDLALRVRDSGCRVLGIKSWYGEAYRSAKELARRVRRFAPDVLIVIGGPHASIYQEAVLEEGLFDVVVIGEGEIALAGILELSREYRGREVLLAAVSAEAGRGKLRNLICRSERPVAKPLIEEGEAGSKAVSGYEDFEGKTRIHVIVDSQGCPWGKCNFCTHTCIYGVHSLRDPESLLDELARMISAGIGIFRFAGSSTTLNQAGRIAALIEARALKLTFSMFVRAEAEARREEVHQRIVATYRQLLRSGLRAVFMGAESGMDTVNELVMNKGAGRANIIGTVKAMRQAARAEGLPLDIGLSLIYPAPTLGRVTLEELLAENISLVEQTQPDSVLVSPPAPFPGTAWFNEKERFGFELGENFVREMLEYDYVLYKPTYLWPEIELKLEGRGLREILGLCQELRRALEDRGFVTEVTDEHFLMLRAAGYAGKEGAKKFKYQALLDLLSCDYRWINQLQQRVNQASLQLAAANRK</sequence>
<dbReference type="SMART" id="SM00729">
    <property type="entry name" value="Elp3"/>
    <property type="match status" value="1"/>
</dbReference>
<dbReference type="GO" id="GO:0051536">
    <property type="term" value="F:iron-sulfur cluster binding"/>
    <property type="evidence" value="ECO:0007669"/>
    <property type="project" value="UniProtKB-KW"/>
</dbReference>
<evidence type="ECO:0000256" key="3">
    <source>
        <dbReference type="ARBA" id="ARBA00022723"/>
    </source>
</evidence>
<evidence type="ECO:0000313" key="9">
    <source>
        <dbReference type="Proteomes" id="UP000176992"/>
    </source>
</evidence>
<dbReference type="SUPFAM" id="SSF102114">
    <property type="entry name" value="Radical SAM enzymes"/>
    <property type="match status" value="1"/>
</dbReference>
<protein>
    <submittedName>
        <fullName evidence="8">Uncharacterized protein</fullName>
    </submittedName>
</protein>
<dbReference type="SFLD" id="SFLDS00029">
    <property type="entry name" value="Radical_SAM"/>
    <property type="match status" value="1"/>
</dbReference>
<dbReference type="PROSITE" id="PS51332">
    <property type="entry name" value="B12_BINDING"/>
    <property type="match status" value="1"/>
</dbReference>
<dbReference type="InterPro" id="IPR006158">
    <property type="entry name" value="Cobalamin-bd"/>
</dbReference>
<evidence type="ECO:0000256" key="1">
    <source>
        <dbReference type="ARBA" id="ARBA00001966"/>
    </source>
</evidence>
<dbReference type="GO" id="GO:0046872">
    <property type="term" value="F:metal ion binding"/>
    <property type="evidence" value="ECO:0007669"/>
    <property type="project" value="UniProtKB-KW"/>
</dbReference>
<dbReference type="InterPro" id="IPR007197">
    <property type="entry name" value="rSAM"/>
</dbReference>
<evidence type="ECO:0000256" key="2">
    <source>
        <dbReference type="ARBA" id="ARBA00022691"/>
    </source>
</evidence>
<dbReference type="InterPro" id="IPR051198">
    <property type="entry name" value="BchE-like"/>
</dbReference>
<keyword evidence="5" id="KW-0411">Iron-sulfur</keyword>